<feature type="transmembrane region" description="Helical" evidence="10">
    <location>
        <begin position="6"/>
        <end position="25"/>
    </location>
</feature>
<protein>
    <submittedName>
        <fullName evidence="11">Pheromone receptor</fullName>
    </submittedName>
</protein>
<name>A0A4Y7PW03_9AGAM</name>
<evidence type="ECO:0000313" key="12">
    <source>
        <dbReference type="Proteomes" id="UP000294933"/>
    </source>
</evidence>
<keyword evidence="4 10" id="KW-0812">Transmembrane</keyword>
<feature type="transmembrane region" description="Helical" evidence="10">
    <location>
        <begin position="69"/>
        <end position="88"/>
    </location>
</feature>
<dbReference type="InterPro" id="IPR001499">
    <property type="entry name" value="GPCR_STE3"/>
</dbReference>
<keyword evidence="6" id="KW-0297">G-protein coupled receptor</keyword>
<dbReference type="PRINTS" id="PR00899">
    <property type="entry name" value="GPCRSTE3"/>
</dbReference>
<comment type="similarity">
    <text evidence="2">Belongs to the G-protein coupled receptor 4 family.</text>
</comment>
<evidence type="ECO:0000256" key="5">
    <source>
        <dbReference type="ARBA" id="ARBA00022989"/>
    </source>
</evidence>
<evidence type="ECO:0000256" key="1">
    <source>
        <dbReference type="ARBA" id="ARBA00004141"/>
    </source>
</evidence>
<evidence type="ECO:0000256" key="8">
    <source>
        <dbReference type="ARBA" id="ARBA00023170"/>
    </source>
</evidence>
<evidence type="ECO:0000256" key="7">
    <source>
        <dbReference type="ARBA" id="ARBA00023136"/>
    </source>
</evidence>
<reference evidence="11 12" key="1">
    <citation type="submission" date="2018-06" db="EMBL/GenBank/DDBJ databases">
        <title>A transcriptomic atlas of mushroom development highlights an independent origin of complex multicellularity.</title>
        <authorList>
            <consortium name="DOE Joint Genome Institute"/>
            <person name="Krizsan K."/>
            <person name="Almasi E."/>
            <person name="Merenyi Z."/>
            <person name="Sahu N."/>
            <person name="Viragh M."/>
            <person name="Koszo T."/>
            <person name="Mondo S."/>
            <person name="Kiss B."/>
            <person name="Balint B."/>
            <person name="Kues U."/>
            <person name="Barry K."/>
            <person name="Hegedus J.C."/>
            <person name="Henrissat B."/>
            <person name="Johnson J."/>
            <person name="Lipzen A."/>
            <person name="Ohm R."/>
            <person name="Nagy I."/>
            <person name="Pangilinan J."/>
            <person name="Yan J."/>
            <person name="Xiong Y."/>
            <person name="Grigoriev I.V."/>
            <person name="Hibbett D.S."/>
            <person name="Nagy L.G."/>
        </authorList>
    </citation>
    <scope>NUCLEOTIDE SEQUENCE [LARGE SCALE GENOMIC DNA]</scope>
    <source>
        <strain evidence="11 12">SZMC22713</strain>
    </source>
</reference>
<dbReference type="PANTHER" id="PTHR28097:SF1">
    <property type="entry name" value="PHEROMONE A FACTOR RECEPTOR"/>
    <property type="match status" value="1"/>
</dbReference>
<feature type="transmembrane region" description="Helical" evidence="10">
    <location>
        <begin position="267"/>
        <end position="285"/>
    </location>
</feature>
<dbReference type="VEuPathDB" id="FungiDB:BD410DRAFT_876190"/>
<proteinExistence type="inferred from homology"/>
<dbReference type="AlphaFoldDB" id="A0A4Y7PW03"/>
<dbReference type="PRINTS" id="PR00901">
    <property type="entry name" value="PHEROMONEBAR"/>
</dbReference>
<evidence type="ECO:0000256" key="4">
    <source>
        <dbReference type="ARBA" id="ARBA00022692"/>
    </source>
</evidence>
<dbReference type="InterPro" id="IPR000481">
    <property type="entry name" value="GPCR_Pheromne_B_alpha_rcpt"/>
</dbReference>
<comment type="subcellular location">
    <subcellularLocation>
        <location evidence="1">Membrane</location>
        <topology evidence="1">Multi-pass membrane protein</topology>
    </subcellularLocation>
</comment>
<evidence type="ECO:0000256" key="10">
    <source>
        <dbReference type="SAM" id="Phobius"/>
    </source>
</evidence>
<dbReference type="EMBL" id="ML170195">
    <property type="protein sequence ID" value="TDL19573.1"/>
    <property type="molecule type" value="Genomic_DNA"/>
</dbReference>
<feature type="transmembrane region" description="Helical" evidence="10">
    <location>
        <begin position="37"/>
        <end position="57"/>
    </location>
</feature>
<feature type="transmembrane region" description="Helical" evidence="10">
    <location>
        <begin position="109"/>
        <end position="131"/>
    </location>
</feature>
<evidence type="ECO:0000256" key="3">
    <source>
        <dbReference type="ARBA" id="ARBA00022507"/>
    </source>
</evidence>
<dbReference type="GO" id="GO:0000750">
    <property type="term" value="P:pheromone-dependent signal transduction involved in conjugation with cellular fusion"/>
    <property type="evidence" value="ECO:0007669"/>
    <property type="project" value="TreeGrafter"/>
</dbReference>
<keyword evidence="7 10" id="KW-0472">Membrane</keyword>
<evidence type="ECO:0000256" key="2">
    <source>
        <dbReference type="ARBA" id="ARBA00011085"/>
    </source>
</evidence>
<evidence type="ECO:0000313" key="11">
    <source>
        <dbReference type="EMBL" id="TDL19573.1"/>
    </source>
</evidence>
<keyword evidence="9" id="KW-0807">Transducer</keyword>
<feature type="transmembrane region" description="Helical" evidence="10">
    <location>
        <begin position="203"/>
        <end position="224"/>
    </location>
</feature>
<dbReference type="Proteomes" id="UP000294933">
    <property type="component" value="Unassembled WGS sequence"/>
</dbReference>
<sequence>MDPTYPLFPITSFICFVLVLAPLQLHLRLRNAGTSMYIIWTATSCLILFVNSLVWRNNAIDKAPVWCDISGRILLGYGIAVPACGLCIQRRLYLATQIVINNQKEKTKYIVQDLFISLGLPLLVMALAYIVQGHRYDIYEDIGCTATPIYNVWPAYPLYTVWPLVIGVVSMCYSLLTLRSFVSRRSEFNEFINSETVTFKRHVRLMCLASTDIAFTIPLSVWGIQTNIQGIQPYVSWEDTHFAFSVIRTHPGIIWRSNESSRFHVEYERWIVVFCAVVFIAFFTFTEESRRKYSLTLDAMLTRFGW</sequence>
<dbReference type="CDD" id="cd14966">
    <property type="entry name" value="7tmD_STE3"/>
    <property type="match status" value="1"/>
</dbReference>
<dbReference type="Pfam" id="PF02076">
    <property type="entry name" value="STE3"/>
    <property type="match status" value="1"/>
</dbReference>
<accession>A0A4Y7PW03</accession>
<feature type="transmembrane region" description="Helical" evidence="10">
    <location>
        <begin position="161"/>
        <end position="182"/>
    </location>
</feature>
<gene>
    <name evidence="11" type="ORF">BD410DRAFT_876190</name>
</gene>
<evidence type="ECO:0000256" key="6">
    <source>
        <dbReference type="ARBA" id="ARBA00023040"/>
    </source>
</evidence>
<keyword evidence="5 10" id="KW-1133">Transmembrane helix</keyword>
<dbReference type="GO" id="GO:0005886">
    <property type="term" value="C:plasma membrane"/>
    <property type="evidence" value="ECO:0007669"/>
    <property type="project" value="TreeGrafter"/>
</dbReference>
<keyword evidence="3" id="KW-0589">Pheromone response</keyword>
<dbReference type="PANTHER" id="PTHR28097">
    <property type="entry name" value="PHEROMONE A FACTOR RECEPTOR"/>
    <property type="match status" value="1"/>
</dbReference>
<keyword evidence="8 11" id="KW-0675">Receptor</keyword>
<keyword evidence="12" id="KW-1185">Reference proteome</keyword>
<evidence type="ECO:0000256" key="9">
    <source>
        <dbReference type="ARBA" id="ARBA00023224"/>
    </source>
</evidence>
<organism evidence="11 12">
    <name type="scientific">Rickenella mellea</name>
    <dbReference type="NCBI Taxonomy" id="50990"/>
    <lineage>
        <taxon>Eukaryota</taxon>
        <taxon>Fungi</taxon>
        <taxon>Dikarya</taxon>
        <taxon>Basidiomycota</taxon>
        <taxon>Agaricomycotina</taxon>
        <taxon>Agaricomycetes</taxon>
        <taxon>Hymenochaetales</taxon>
        <taxon>Rickenellaceae</taxon>
        <taxon>Rickenella</taxon>
    </lineage>
</organism>
<dbReference type="GO" id="GO:0004934">
    <property type="term" value="F:mating-type alpha-factor pheromone receptor activity"/>
    <property type="evidence" value="ECO:0007669"/>
    <property type="project" value="InterPro"/>
</dbReference>
<dbReference type="OrthoDB" id="2874149at2759"/>